<reference evidence="1" key="2">
    <citation type="journal article" date="2021" name="Genome Biol. Evol.">
        <title>Developing a high-quality reference genome for a parasitic bivalve with doubly uniparental inheritance (Bivalvia: Unionida).</title>
        <authorList>
            <person name="Smith C.H."/>
        </authorList>
    </citation>
    <scope>NUCLEOTIDE SEQUENCE</scope>
    <source>
        <strain evidence="1">CHS0354</strain>
        <tissue evidence="1">Mantle</tissue>
    </source>
</reference>
<dbReference type="PANTHER" id="PTHR35842:SF1">
    <property type="entry name" value="SI:CH211-67E16.11"/>
    <property type="match status" value="1"/>
</dbReference>
<name>A0AAE0SA98_9BIVA</name>
<evidence type="ECO:0000313" key="2">
    <source>
        <dbReference type="Proteomes" id="UP001195483"/>
    </source>
</evidence>
<comment type="caution">
    <text evidence="1">The sequence shown here is derived from an EMBL/GenBank/DDBJ whole genome shotgun (WGS) entry which is preliminary data.</text>
</comment>
<organism evidence="1 2">
    <name type="scientific">Potamilus streckersoni</name>
    <dbReference type="NCBI Taxonomy" id="2493646"/>
    <lineage>
        <taxon>Eukaryota</taxon>
        <taxon>Metazoa</taxon>
        <taxon>Spiralia</taxon>
        <taxon>Lophotrochozoa</taxon>
        <taxon>Mollusca</taxon>
        <taxon>Bivalvia</taxon>
        <taxon>Autobranchia</taxon>
        <taxon>Heteroconchia</taxon>
        <taxon>Palaeoheterodonta</taxon>
        <taxon>Unionida</taxon>
        <taxon>Unionoidea</taxon>
        <taxon>Unionidae</taxon>
        <taxon>Ambleminae</taxon>
        <taxon>Lampsilini</taxon>
        <taxon>Potamilus</taxon>
    </lineage>
</organism>
<dbReference type="AlphaFoldDB" id="A0AAE0SA98"/>
<dbReference type="Proteomes" id="UP001195483">
    <property type="component" value="Unassembled WGS sequence"/>
</dbReference>
<sequence length="195" mass="22183">MYVYALNMTFIPDKTGGLLPADDAERYTLNEIKSDLARCEARQVHLIVDQSYAGEIAVAFQGSSRHKNVVVFASGNDHEYSFDDEYTNHWVQANHKRTCTNEVHEVIECILLRKASSKEKRMFVGQFGSSLNSIKNSSPVMQEGEPGTVRTTIFGAPCNVIPPFTEHELRENYYGCQNLPTGFWLMKAVEERKRR</sequence>
<dbReference type="PANTHER" id="PTHR35842">
    <property type="entry name" value="SI:CH211-67E16.11"/>
    <property type="match status" value="1"/>
</dbReference>
<evidence type="ECO:0000313" key="1">
    <source>
        <dbReference type="EMBL" id="KAK3587903.1"/>
    </source>
</evidence>
<gene>
    <name evidence="1" type="ORF">CHS0354_014417</name>
</gene>
<reference evidence="1" key="1">
    <citation type="journal article" date="2021" name="Genome Biol. Evol.">
        <title>A High-Quality Reference Genome for a Parasitic Bivalve with Doubly Uniparental Inheritance (Bivalvia: Unionida).</title>
        <authorList>
            <person name="Smith C.H."/>
        </authorList>
    </citation>
    <scope>NUCLEOTIDE SEQUENCE</scope>
    <source>
        <strain evidence="1">CHS0354</strain>
    </source>
</reference>
<accession>A0AAE0SA98</accession>
<keyword evidence="2" id="KW-1185">Reference proteome</keyword>
<dbReference type="EMBL" id="JAEAOA010000895">
    <property type="protein sequence ID" value="KAK3587903.1"/>
    <property type="molecule type" value="Genomic_DNA"/>
</dbReference>
<proteinExistence type="predicted"/>
<protein>
    <submittedName>
        <fullName evidence="1">Uncharacterized protein</fullName>
    </submittedName>
</protein>
<reference evidence="1" key="3">
    <citation type="submission" date="2023-05" db="EMBL/GenBank/DDBJ databases">
        <authorList>
            <person name="Smith C.H."/>
        </authorList>
    </citation>
    <scope>NUCLEOTIDE SEQUENCE</scope>
    <source>
        <strain evidence="1">CHS0354</strain>
        <tissue evidence="1">Mantle</tissue>
    </source>
</reference>